<dbReference type="EMBL" id="BPVZ01000050">
    <property type="protein sequence ID" value="GKV18315.1"/>
    <property type="molecule type" value="Genomic_DNA"/>
</dbReference>
<dbReference type="Proteomes" id="UP001054252">
    <property type="component" value="Unassembled WGS sequence"/>
</dbReference>
<keyword evidence="3" id="KW-1185">Reference proteome</keyword>
<evidence type="ECO:0000313" key="3">
    <source>
        <dbReference type="Proteomes" id="UP001054252"/>
    </source>
</evidence>
<dbReference type="Pfam" id="PF00078">
    <property type="entry name" value="RVT_1"/>
    <property type="match status" value="1"/>
</dbReference>
<evidence type="ECO:0000313" key="2">
    <source>
        <dbReference type="EMBL" id="GKV18315.1"/>
    </source>
</evidence>
<gene>
    <name evidence="2" type="ORF">SLEP1_g28713</name>
</gene>
<dbReference type="AlphaFoldDB" id="A0AAV5K5R3"/>
<reference evidence="2 3" key="1">
    <citation type="journal article" date="2021" name="Commun. Biol.">
        <title>The genome of Shorea leprosula (Dipterocarpaceae) highlights the ecological relevance of drought in aseasonal tropical rainforests.</title>
        <authorList>
            <person name="Ng K.K.S."/>
            <person name="Kobayashi M.J."/>
            <person name="Fawcett J.A."/>
            <person name="Hatakeyama M."/>
            <person name="Paape T."/>
            <person name="Ng C.H."/>
            <person name="Ang C.C."/>
            <person name="Tnah L.H."/>
            <person name="Lee C.T."/>
            <person name="Nishiyama T."/>
            <person name="Sese J."/>
            <person name="O'Brien M.J."/>
            <person name="Copetti D."/>
            <person name="Mohd Noor M.I."/>
            <person name="Ong R.C."/>
            <person name="Putra M."/>
            <person name="Sireger I.Z."/>
            <person name="Indrioko S."/>
            <person name="Kosugi Y."/>
            <person name="Izuno A."/>
            <person name="Isagi Y."/>
            <person name="Lee S.L."/>
            <person name="Shimizu K.K."/>
        </authorList>
    </citation>
    <scope>NUCLEOTIDE SEQUENCE [LARGE SCALE GENOMIC DNA]</scope>
    <source>
        <strain evidence="2">214</strain>
    </source>
</reference>
<organism evidence="2 3">
    <name type="scientific">Rubroshorea leprosula</name>
    <dbReference type="NCBI Taxonomy" id="152421"/>
    <lineage>
        <taxon>Eukaryota</taxon>
        <taxon>Viridiplantae</taxon>
        <taxon>Streptophyta</taxon>
        <taxon>Embryophyta</taxon>
        <taxon>Tracheophyta</taxon>
        <taxon>Spermatophyta</taxon>
        <taxon>Magnoliopsida</taxon>
        <taxon>eudicotyledons</taxon>
        <taxon>Gunneridae</taxon>
        <taxon>Pentapetalae</taxon>
        <taxon>rosids</taxon>
        <taxon>malvids</taxon>
        <taxon>Malvales</taxon>
        <taxon>Dipterocarpaceae</taxon>
        <taxon>Rubroshorea</taxon>
    </lineage>
</organism>
<dbReference type="InterPro" id="IPR000477">
    <property type="entry name" value="RT_dom"/>
</dbReference>
<accession>A0AAV5K5R3</accession>
<dbReference type="InterPro" id="IPR043502">
    <property type="entry name" value="DNA/RNA_pol_sf"/>
</dbReference>
<sequence>METKLVGARASKAAEALGFPRKVIVDADGLAGGIWLLWDDKKFCVDILSTSPQVIHATVQVHTIETTVTTHFKSLYSTSLTHSFHDSFNNIQNGHIVSSSSWHLLTSPPSDSEIKKAIFSMKPFKAPGPDGLHATFFQKFWLLLKDKLCLEIRDIFSSGVMPDSWSASLIALIPKNSNPESISQFRPIGLCNVPYKIVTKIIVLRLKELMGDLISPMQSSFLPGQNGIDNVILLREFVHSFHKRKGRQGDMIVKLDLEKAFDRLEWSFIKEALIFSNLPPLMIKLIMSCISSTSLSCIINGGATDSFKPCHGLRQGDPLSPYLFILCLEFLLLKLHHDISIGLWKGSKLGKSKPLFSHIFFTDDLIFAGKASISNASYLKEMLDFFCFRSRQSINQEKSKVFFSTNVNSATRYDICQTLGYVETLSLGKYLGFPISPKKVKKSNCAFIVDKVRSKIAGWKANKLSLAERATLASSVLSSIPNYYMQGMDLPASVHSELDTISRNFIWGSTSNKRKANLVSWERITQPKKVGGIGIKANKEANQAAMPKLHWRMTTKTHKPWAKAFISKYKIKTPLHNFSTLSSPVCKDISKGRDIIEKGISWIPRDGSRILFWQDKWLFKESLCSIYHGPFRPHDFFITLKDILLPDGKWNLDIIAYPLSQDIMQKIIATPIQKHSSDQDSFIWNSASNGKFSMKSTYYMAKNIQRPQDENWKQLSIIQLKHTTLDKAQEFIKHNPTHIESKPKNTISVGWVPPPDGFVKLNTNGSALGNPSITRAGGLLRDHLERLSDVQIIHIYREANAAADFMAKLGTSSVMDFVLYEESPPGISSILFHDRIGTIFPRTSVTA</sequence>
<proteinExistence type="predicted"/>
<dbReference type="PANTHER" id="PTHR33116">
    <property type="entry name" value="REVERSE TRANSCRIPTASE ZINC-BINDING DOMAIN-CONTAINING PROTEIN-RELATED-RELATED"/>
    <property type="match status" value="1"/>
</dbReference>
<dbReference type="PROSITE" id="PS50878">
    <property type="entry name" value="RT_POL"/>
    <property type="match status" value="1"/>
</dbReference>
<comment type="caution">
    <text evidence="2">The sequence shown here is derived from an EMBL/GenBank/DDBJ whole genome shotgun (WGS) entry which is preliminary data.</text>
</comment>
<feature type="domain" description="Reverse transcriptase" evidence="1">
    <location>
        <begin position="154"/>
        <end position="435"/>
    </location>
</feature>
<name>A0AAV5K5R3_9ROSI</name>
<protein>
    <recommendedName>
        <fullName evidence="1">Reverse transcriptase domain-containing protein</fullName>
    </recommendedName>
</protein>
<dbReference type="SUPFAM" id="SSF56672">
    <property type="entry name" value="DNA/RNA polymerases"/>
    <property type="match status" value="1"/>
</dbReference>
<evidence type="ECO:0000259" key="1">
    <source>
        <dbReference type="PROSITE" id="PS50878"/>
    </source>
</evidence>
<dbReference type="CDD" id="cd01650">
    <property type="entry name" value="RT_nLTR_like"/>
    <property type="match status" value="1"/>
</dbReference>
<dbReference type="PANTHER" id="PTHR33116:SF70">
    <property type="entry name" value="NON-LTR RETROELEMENT REVERSE TRANSCRIPTASE-LIKE PROTEIN"/>
    <property type="match status" value="1"/>
</dbReference>